<comment type="caution">
    <text evidence="3">The sequence shown here is derived from an EMBL/GenBank/DDBJ whole genome shotgun (WGS) entry which is preliminary data.</text>
</comment>
<evidence type="ECO:0000313" key="3">
    <source>
        <dbReference type="EMBL" id="GAG44001.1"/>
    </source>
</evidence>
<dbReference type="PANTHER" id="PTHR23076:SF97">
    <property type="entry name" value="ATP-DEPENDENT ZINC METALLOPROTEASE YME1L1"/>
    <property type="match status" value="1"/>
</dbReference>
<dbReference type="Pfam" id="PF01434">
    <property type="entry name" value="Peptidase_M41"/>
    <property type="match status" value="1"/>
</dbReference>
<proteinExistence type="predicted"/>
<dbReference type="InterPro" id="IPR000642">
    <property type="entry name" value="Peptidase_M41"/>
</dbReference>
<dbReference type="PANTHER" id="PTHR23076">
    <property type="entry name" value="METALLOPROTEASE M41 FTSH"/>
    <property type="match status" value="1"/>
</dbReference>
<evidence type="ECO:0000259" key="2">
    <source>
        <dbReference type="Pfam" id="PF01434"/>
    </source>
</evidence>
<accession>X0Z637</accession>
<dbReference type="SUPFAM" id="SSF140990">
    <property type="entry name" value="FtsH protease domain-like"/>
    <property type="match status" value="1"/>
</dbReference>
<protein>
    <recommendedName>
        <fullName evidence="2">Peptidase M41 domain-containing protein</fullName>
    </recommendedName>
</protein>
<feature type="non-terminal residue" evidence="3">
    <location>
        <position position="1"/>
    </location>
</feature>
<dbReference type="InterPro" id="IPR037219">
    <property type="entry name" value="Peptidase_M41-like"/>
</dbReference>
<organism evidence="3">
    <name type="scientific">marine sediment metagenome</name>
    <dbReference type="NCBI Taxonomy" id="412755"/>
    <lineage>
        <taxon>unclassified sequences</taxon>
        <taxon>metagenomes</taxon>
        <taxon>ecological metagenomes</taxon>
    </lineage>
</organism>
<reference evidence="3" key="1">
    <citation type="journal article" date="2014" name="Front. Microbiol.">
        <title>High frequency of phylogenetically diverse reductive dehalogenase-homologous genes in deep subseafloor sedimentary metagenomes.</title>
        <authorList>
            <person name="Kawai M."/>
            <person name="Futagami T."/>
            <person name="Toyoda A."/>
            <person name="Takaki Y."/>
            <person name="Nishi S."/>
            <person name="Hori S."/>
            <person name="Arai W."/>
            <person name="Tsubouchi T."/>
            <person name="Morono Y."/>
            <person name="Uchiyama I."/>
            <person name="Ito T."/>
            <person name="Fujiyama A."/>
            <person name="Inagaki F."/>
            <person name="Takami H."/>
        </authorList>
    </citation>
    <scope>NUCLEOTIDE SEQUENCE</scope>
    <source>
        <strain evidence="3">Expedition CK06-06</strain>
    </source>
</reference>
<name>X0Z637_9ZZZZ</name>
<dbReference type="Gene3D" id="1.20.58.760">
    <property type="entry name" value="Peptidase M41"/>
    <property type="match status" value="1"/>
</dbReference>
<feature type="region of interest" description="Disordered" evidence="1">
    <location>
        <begin position="92"/>
        <end position="158"/>
    </location>
</feature>
<dbReference type="AlphaFoldDB" id="X0Z637"/>
<feature type="compositionally biased region" description="Pro residues" evidence="1">
    <location>
        <begin position="117"/>
        <end position="128"/>
    </location>
</feature>
<dbReference type="GO" id="GO:0004222">
    <property type="term" value="F:metalloendopeptidase activity"/>
    <property type="evidence" value="ECO:0007669"/>
    <property type="project" value="InterPro"/>
</dbReference>
<evidence type="ECO:0000256" key="1">
    <source>
        <dbReference type="SAM" id="MobiDB-lite"/>
    </source>
</evidence>
<dbReference type="GO" id="GO:0005524">
    <property type="term" value="F:ATP binding"/>
    <property type="evidence" value="ECO:0007669"/>
    <property type="project" value="InterPro"/>
</dbReference>
<feature type="domain" description="Peptidase M41" evidence="2">
    <location>
        <begin position="1"/>
        <end position="98"/>
    </location>
</feature>
<sequence length="158" mass="17752">RATRIARQMVTQWGMSERLGPRTFGRKEELVFLGREIAEQRNYSEKVAEQIDEEVRRIIDHAYQTAKKVLTENRAKLDQVVRVVLEEETIEGEDLNKLLESPPGEEPVAEEAAAPAPQQPEEPQPEPEAAPEQPVPKVGKPGLAWETQTHAPADPDES</sequence>
<dbReference type="GO" id="GO:0006508">
    <property type="term" value="P:proteolysis"/>
    <property type="evidence" value="ECO:0007669"/>
    <property type="project" value="InterPro"/>
</dbReference>
<dbReference type="EMBL" id="BARS01055258">
    <property type="protein sequence ID" value="GAG44001.1"/>
    <property type="molecule type" value="Genomic_DNA"/>
</dbReference>
<gene>
    <name evidence="3" type="ORF">S01H1_81629</name>
</gene>
<dbReference type="GO" id="GO:0004176">
    <property type="term" value="F:ATP-dependent peptidase activity"/>
    <property type="evidence" value="ECO:0007669"/>
    <property type="project" value="InterPro"/>
</dbReference>